<proteinExistence type="predicted"/>
<reference evidence="2 3" key="1">
    <citation type="journal article" date="2024" name="G3 (Bethesda)">
        <title>Genome assembly of Hibiscus sabdariffa L. provides insights into metabolisms of medicinal natural products.</title>
        <authorList>
            <person name="Kim T."/>
        </authorList>
    </citation>
    <scope>NUCLEOTIDE SEQUENCE [LARGE SCALE GENOMIC DNA]</scope>
    <source>
        <strain evidence="2">TK-2024</strain>
        <tissue evidence="2">Old leaves</tissue>
    </source>
</reference>
<evidence type="ECO:0000313" key="3">
    <source>
        <dbReference type="Proteomes" id="UP001396334"/>
    </source>
</evidence>
<dbReference type="PANTHER" id="PTHR47592:SF30">
    <property type="entry name" value="CCHC-TYPE DOMAIN-CONTAINING PROTEIN"/>
    <property type="match status" value="1"/>
</dbReference>
<feature type="domain" description="Retrovirus-related Pol polyprotein from transposon TNT 1-94-like beta-barrel" evidence="1">
    <location>
        <begin position="65"/>
        <end position="126"/>
    </location>
</feature>
<evidence type="ECO:0000313" key="2">
    <source>
        <dbReference type="EMBL" id="KAK8985940.1"/>
    </source>
</evidence>
<sequence length="134" mass="15515">MEDKAPPEPFNCYVCEQVEHKDYQCQQWSNCQNENRAQLNVAKNDDNVKATVVSEVNIVTNNTEWIVDTNAFRHLCIKQKLFIEFEDMKSGEQVYMRNFNSSEVLNKGKVLLKLGSDKTLALSNIFMYLPCVEI</sequence>
<gene>
    <name evidence="2" type="ORF">V6N11_037659</name>
</gene>
<organism evidence="2 3">
    <name type="scientific">Hibiscus sabdariffa</name>
    <name type="common">roselle</name>
    <dbReference type="NCBI Taxonomy" id="183260"/>
    <lineage>
        <taxon>Eukaryota</taxon>
        <taxon>Viridiplantae</taxon>
        <taxon>Streptophyta</taxon>
        <taxon>Embryophyta</taxon>
        <taxon>Tracheophyta</taxon>
        <taxon>Spermatophyta</taxon>
        <taxon>Magnoliopsida</taxon>
        <taxon>eudicotyledons</taxon>
        <taxon>Gunneridae</taxon>
        <taxon>Pentapetalae</taxon>
        <taxon>rosids</taxon>
        <taxon>malvids</taxon>
        <taxon>Malvales</taxon>
        <taxon>Malvaceae</taxon>
        <taxon>Malvoideae</taxon>
        <taxon>Hibiscus</taxon>
    </lineage>
</organism>
<dbReference type="Proteomes" id="UP001396334">
    <property type="component" value="Unassembled WGS sequence"/>
</dbReference>
<accession>A0ABR2PBY1</accession>
<dbReference type="Pfam" id="PF22936">
    <property type="entry name" value="Pol_BBD"/>
    <property type="match status" value="1"/>
</dbReference>
<dbReference type="PANTHER" id="PTHR47592">
    <property type="entry name" value="PBF68 PROTEIN"/>
    <property type="match status" value="1"/>
</dbReference>
<evidence type="ECO:0000259" key="1">
    <source>
        <dbReference type="Pfam" id="PF22936"/>
    </source>
</evidence>
<dbReference type="InterPro" id="IPR054722">
    <property type="entry name" value="PolX-like_BBD"/>
</dbReference>
<name>A0ABR2PBY1_9ROSI</name>
<dbReference type="EMBL" id="JBBPBN010000066">
    <property type="protein sequence ID" value="KAK8985940.1"/>
    <property type="molecule type" value="Genomic_DNA"/>
</dbReference>
<keyword evidence="3" id="KW-1185">Reference proteome</keyword>
<protein>
    <recommendedName>
        <fullName evidence="1">Retrovirus-related Pol polyprotein from transposon TNT 1-94-like beta-barrel domain-containing protein</fullName>
    </recommendedName>
</protein>
<comment type="caution">
    <text evidence="2">The sequence shown here is derived from an EMBL/GenBank/DDBJ whole genome shotgun (WGS) entry which is preliminary data.</text>
</comment>